<dbReference type="InterPro" id="IPR036397">
    <property type="entry name" value="RNaseH_sf"/>
</dbReference>
<dbReference type="Proteomes" id="UP000242715">
    <property type="component" value="Unassembled WGS sequence"/>
</dbReference>
<sequence>MIISRRVKQYQQAILVNSIVNNRESTEVMIKWKPLMEGWVKLNTNGAYKEGLQQDVLWGTLEGLRYARQKGYNKIEVNVDSMVVESVLRMKGRGSPQGRALTSRIRQLLDLEWEVVVKHSYREANKCPNMLANIGWWGQVGRRGRGGGRCGCGRRRCWGSVSLYFLTVSLQIGGSGSSDPDKGYTVQGAYQLLTSYVLATMDDAEKLIWHPQVPLKVSIFVWHLLCDSLLLQQVNLGRVAPFFNSFGLLAFGLCGRREIIDCSEAQHVVPINCWTRSSFFLLGD</sequence>
<evidence type="ECO:0000313" key="3">
    <source>
        <dbReference type="Proteomes" id="UP000242715"/>
    </source>
</evidence>
<keyword evidence="3" id="KW-1185">Reference proteome</keyword>
<dbReference type="PANTHER" id="PTHR47723">
    <property type="entry name" value="OS05G0353850 PROTEIN"/>
    <property type="match status" value="1"/>
</dbReference>
<dbReference type="InterPro" id="IPR044730">
    <property type="entry name" value="RNase_H-like_dom_plant"/>
</dbReference>
<dbReference type="Gene3D" id="3.30.420.10">
    <property type="entry name" value="Ribonuclease H-like superfamily/Ribonuclease H"/>
    <property type="match status" value="1"/>
</dbReference>
<dbReference type="GO" id="GO:0003676">
    <property type="term" value="F:nucleic acid binding"/>
    <property type="evidence" value="ECO:0007669"/>
    <property type="project" value="InterPro"/>
</dbReference>
<proteinExistence type="predicted"/>
<dbReference type="EMBL" id="DF973358">
    <property type="protein sequence ID" value="GAU27609.1"/>
    <property type="molecule type" value="Genomic_DNA"/>
</dbReference>
<dbReference type="Pfam" id="PF13456">
    <property type="entry name" value="RVT_3"/>
    <property type="match status" value="1"/>
</dbReference>
<evidence type="ECO:0000313" key="2">
    <source>
        <dbReference type="EMBL" id="GAU27609.1"/>
    </source>
</evidence>
<dbReference type="InterPro" id="IPR002156">
    <property type="entry name" value="RNaseH_domain"/>
</dbReference>
<dbReference type="CDD" id="cd06222">
    <property type="entry name" value="RNase_H_like"/>
    <property type="match status" value="1"/>
</dbReference>
<dbReference type="PANTHER" id="PTHR47723:SF13">
    <property type="entry name" value="PUTATIVE-RELATED"/>
    <property type="match status" value="1"/>
</dbReference>
<evidence type="ECO:0000259" key="1">
    <source>
        <dbReference type="Pfam" id="PF13456"/>
    </source>
</evidence>
<dbReference type="AlphaFoldDB" id="A0A2Z6N7L9"/>
<organism evidence="2 3">
    <name type="scientific">Trifolium subterraneum</name>
    <name type="common">Subterranean clover</name>
    <dbReference type="NCBI Taxonomy" id="3900"/>
    <lineage>
        <taxon>Eukaryota</taxon>
        <taxon>Viridiplantae</taxon>
        <taxon>Streptophyta</taxon>
        <taxon>Embryophyta</taxon>
        <taxon>Tracheophyta</taxon>
        <taxon>Spermatophyta</taxon>
        <taxon>Magnoliopsida</taxon>
        <taxon>eudicotyledons</taxon>
        <taxon>Gunneridae</taxon>
        <taxon>Pentapetalae</taxon>
        <taxon>rosids</taxon>
        <taxon>fabids</taxon>
        <taxon>Fabales</taxon>
        <taxon>Fabaceae</taxon>
        <taxon>Papilionoideae</taxon>
        <taxon>50 kb inversion clade</taxon>
        <taxon>NPAAA clade</taxon>
        <taxon>Hologalegina</taxon>
        <taxon>IRL clade</taxon>
        <taxon>Trifolieae</taxon>
        <taxon>Trifolium</taxon>
    </lineage>
</organism>
<reference evidence="3" key="1">
    <citation type="journal article" date="2017" name="Front. Plant Sci.">
        <title>Climate Clever Clovers: New Paradigm to Reduce the Environmental Footprint of Ruminants by Breeding Low Methanogenic Forages Utilizing Haplotype Variation.</title>
        <authorList>
            <person name="Kaur P."/>
            <person name="Appels R."/>
            <person name="Bayer P.E."/>
            <person name="Keeble-Gagnere G."/>
            <person name="Wang J."/>
            <person name="Hirakawa H."/>
            <person name="Shirasawa K."/>
            <person name="Vercoe P."/>
            <person name="Stefanova K."/>
            <person name="Durmic Z."/>
            <person name="Nichols P."/>
            <person name="Revell C."/>
            <person name="Isobe S.N."/>
            <person name="Edwards D."/>
            <person name="Erskine W."/>
        </authorList>
    </citation>
    <scope>NUCLEOTIDE SEQUENCE [LARGE SCALE GENOMIC DNA]</scope>
    <source>
        <strain evidence="3">cv. Daliak</strain>
    </source>
</reference>
<gene>
    <name evidence="2" type="ORF">TSUD_271500</name>
</gene>
<accession>A0A2Z6N7L9</accession>
<dbReference type="InterPro" id="IPR053151">
    <property type="entry name" value="RNase_H-like"/>
</dbReference>
<name>A0A2Z6N7L9_TRISU</name>
<dbReference type="GO" id="GO:0004523">
    <property type="term" value="F:RNA-DNA hybrid ribonuclease activity"/>
    <property type="evidence" value="ECO:0007669"/>
    <property type="project" value="InterPro"/>
</dbReference>
<protein>
    <recommendedName>
        <fullName evidence="1">RNase H type-1 domain-containing protein</fullName>
    </recommendedName>
</protein>
<feature type="domain" description="RNase H type-1" evidence="1">
    <location>
        <begin position="57"/>
        <end position="133"/>
    </location>
</feature>